<feature type="compositionally biased region" description="Polar residues" evidence="1">
    <location>
        <begin position="317"/>
        <end position="336"/>
    </location>
</feature>
<sequence>MHTAYHVAAYEWQGCWQRDGPCRRSLKQHLMESMFFDLLLMARNRKAVAQRDKNSPIIVVVKCDDDDELRKYCPRSDFSISIFTLPRLLVEVNSTSQDSWPMDLIRMLTTGAFIVRFANKFVSRFKEKKNFVLCAVFIYDDGTTIRHTLFQNQNDETVYYNELQFSLNGAHERVKFVRSLYNLLFVELDQDPDETAKGAISELHDRIKDRHLKSFHTKNLTGHSRKRRRTDNNNDDGAGGGGGDDHGQLRGGGYEVKPEVIVDASGGEWQPLSQVLVTLFNLCAMLTLDLRDQLIFSPCIVPRTRTRNSSRKKFGRNRTSSRSSEFSIPSHPSLTMSSRWSIRSTGGLFYPK</sequence>
<comment type="caution">
    <text evidence="2">The sequence shown here is derived from an EMBL/GenBank/DDBJ whole genome shotgun (WGS) entry which is preliminary data.</text>
</comment>
<evidence type="ECO:0000313" key="3">
    <source>
        <dbReference type="Proteomes" id="UP001194468"/>
    </source>
</evidence>
<dbReference type="EMBL" id="WHUW01000068">
    <property type="protein sequence ID" value="KAF8429384.1"/>
    <property type="molecule type" value="Genomic_DNA"/>
</dbReference>
<organism evidence="2 3">
    <name type="scientific">Boletus edulis BED1</name>
    <dbReference type="NCBI Taxonomy" id="1328754"/>
    <lineage>
        <taxon>Eukaryota</taxon>
        <taxon>Fungi</taxon>
        <taxon>Dikarya</taxon>
        <taxon>Basidiomycota</taxon>
        <taxon>Agaricomycotina</taxon>
        <taxon>Agaricomycetes</taxon>
        <taxon>Agaricomycetidae</taxon>
        <taxon>Boletales</taxon>
        <taxon>Boletineae</taxon>
        <taxon>Boletaceae</taxon>
        <taxon>Boletoideae</taxon>
        <taxon>Boletus</taxon>
    </lineage>
</organism>
<dbReference type="Proteomes" id="UP001194468">
    <property type="component" value="Unassembled WGS sequence"/>
</dbReference>
<feature type="compositionally biased region" description="Basic residues" evidence="1">
    <location>
        <begin position="307"/>
        <end position="316"/>
    </location>
</feature>
<proteinExistence type="predicted"/>
<dbReference type="AlphaFoldDB" id="A0AAD4BGU2"/>
<accession>A0AAD4BGU2</accession>
<name>A0AAD4BGU2_BOLED</name>
<keyword evidence="3" id="KW-1185">Reference proteome</keyword>
<feature type="region of interest" description="Disordered" evidence="1">
    <location>
        <begin position="218"/>
        <end position="252"/>
    </location>
</feature>
<feature type="region of interest" description="Disordered" evidence="1">
    <location>
        <begin position="307"/>
        <end position="336"/>
    </location>
</feature>
<protein>
    <submittedName>
        <fullName evidence="2">Uncharacterized protein</fullName>
    </submittedName>
</protein>
<gene>
    <name evidence="2" type="ORF">L210DRAFT_3086351</name>
</gene>
<reference evidence="2" key="1">
    <citation type="submission" date="2019-10" db="EMBL/GenBank/DDBJ databases">
        <authorList>
            <consortium name="DOE Joint Genome Institute"/>
            <person name="Kuo A."/>
            <person name="Miyauchi S."/>
            <person name="Kiss E."/>
            <person name="Drula E."/>
            <person name="Kohler A."/>
            <person name="Sanchez-Garcia M."/>
            <person name="Andreopoulos B."/>
            <person name="Barry K.W."/>
            <person name="Bonito G."/>
            <person name="Buee M."/>
            <person name="Carver A."/>
            <person name="Chen C."/>
            <person name="Cichocki N."/>
            <person name="Clum A."/>
            <person name="Culley D."/>
            <person name="Crous P.W."/>
            <person name="Fauchery L."/>
            <person name="Girlanda M."/>
            <person name="Hayes R."/>
            <person name="Keri Z."/>
            <person name="LaButti K."/>
            <person name="Lipzen A."/>
            <person name="Lombard V."/>
            <person name="Magnuson J."/>
            <person name="Maillard F."/>
            <person name="Morin E."/>
            <person name="Murat C."/>
            <person name="Nolan M."/>
            <person name="Ohm R."/>
            <person name="Pangilinan J."/>
            <person name="Pereira M."/>
            <person name="Perotto S."/>
            <person name="Peter M."/>
            <person name="Riley R."/>
            <person name="Sitrit Y."/>
            <person name="Stielow B."/>
            <person name="Szollosi G."/>
            <person name="Zifcakova L."/>
            <person name="Stursova M."/>
            <person name="Spatafora J.W."/>
            <person name="Tedersoo L."/>
            <person name="Vaario L.-M."/>
            <person name="Yamada A."/>
            <person name="Yan M."/>
            <person name="Wang P."/>
            <person name="Xu J."/>
            <person name="Bruns T."/>
            <person name="Baldrian P."/>
            <person name="Vilgalys R."/>
            <person name="Henrissat B."/>
            <person name="Grigoriev I.V."/>
            <person name="Hibbett D."/>
            <person name="Nagy L.G."/>
            <person name="Martin F.M."/>
        </authorList>
    </citation>
    <scope>NUCLEOTIDE SEQUENCE</scope>
    <source>
        <strain evidence="2">BED1</strain>
    </source>
</reference>
<evidence type="ECO:0000256" key="1">
    <source>
        <dbReference type="SAM" id="MobiDB-lite"/>
    </source>
</evidence>
<evidence type="ECO:0000313" key="2">
    <source>
        <dbReference type="EMBL" id="KAF8429384.1"/>
    </source>
</evidence>
<reference evidence="2" key="2">
    <citation type="journal article" date="2020" name="Nat. Commun.">
        <title>Large-scale genome sequencing of mycorrhizal fungi provides insights into the early evolution of symbiotic traits.</title>
        <authorList>
            <person name="Miyauchi S."/>
            <person name="Kiss E."/>
            <person name="Kuo A."/>
            <person name="Drula E."/>
            <person name="Kohler A."/>
            <person name="Sanchez-Garcia M."/>
            <person name="Morin E."/>
            <person name="Andreopoulos B."/>
            <person name="Barry K.W."/>
            <person name="Bonito G."/>
            <person name="Buee M."/>
            <person name="Carver A."/>
            <person name="Chen C."/>
            <person name="Cichocki N."/>
            <person name="Clum A."/>
            <person name="Culley D."/>
            <person name="Crous P.W."/>
            <person name="Fauchery L."/>
            <person name="Girlanda M."/>
            <person name="Hayes R.D."/>
            <person name="Keri Z."/>
            <person name="LaButti K."/>
            <person name="Lipzen A."/>
            <person name="Lombard V."/>
            <person name="Magnuson J."/>
            <person name="Maillard F."/>
            <person name="Murat C."/>
            <person name="Nolan M."/>
            <person name="Ohm R.A."/>
            <person name="Pangilinan J."/>
            <person name="Pereira M.F."/>
            <person name="Perotto S."/>
            <person name="Peter M."/>
            <person name="Pfister S."/>
            <person name="Riley R."/>
            <person name="Sitrit Y."/>
            <person name="Stielow J.B."/>
            <person name="Szollosi G."/>
            <person name="Zifcakova L."/>
            <person name="Stursova M."/>
            <person name="Spatafora J.W."/>
            <person name="Tedersoo L."/>
            <person name="Vaario L.M."/>
            <person name="Yamada A."/>
            <person name="Yan M."/>
            <person name="Wang P."/>
            <person name="Xu J."/>
            <person name="Bruns T."/>
            <person name="Baldrian P."/>
            <person name="Vilgalys R."/>
            <person name="Dunand C."/>
            <person name="Henrissat B."/>
            <person name="Grigoriev I.V."/>
            <person name="Hibbett D."/>
            <person name="Nagy L.G."/>
            <person name="Martin F.M."/>
        </authorList>
    </citation>
    <scope>NUCLEOTIDE SEQUENCE</scope>
    <source>
        <strain evidence="2">BED1</strain>
    </source>
</reference>